<proteinExistence type="predicted"/>
<comment type="caution">
    <text evidence="1">The sequence shown here is derived from an EMBL/GenBank/DDBJ whole genome shotgun (WGS) entry which is preliminary data.</text>
</comment>
<evidence type="ECO:0000313" key="2">
    <source>
        <dbReference type="Proteomes" id="UP001247620"/>
    </source>
</evidence>
<gene>
    <name evidence="1" type="ORF">J2W55_004658</name>
</gene>
<dbReference type="Proteomes" id="UP001247620">
    <property type="component" value="Unassembled WGS sequence"/>
</dbReference>
<name>A0ABU1THI3_9SPHI</name>
<sequence length="162" mass="18579">MKNTSLISILLIISLSILSGSCWRTSDKKVNVDKFYTQKGEWDSGRIPLIKPYEAVITSKEFGWFINLDGDTGLPNISKVAVKRGVIYLYNINTILHGIDVKQSWHVIIPDKQIEKGFATHQEYSEYLSNIGIKEEPQLYDIKSVADYFENHDVIDWNVIKN</sequence>
<evidence type="ECO:0000313" key="1">
    <source>
        <dbReference type="EMBL" id="MDR6944798.1"/>
    </source>
</evidence>
<reference evidence="1 2" key="1">
    <citation type="submission" date="2023-07" db="EMBL/GenBank/DDBJ databases">
        <title>Sorghum-associated microbial communities from plants grown in Nebraska, USA.</title>
        <authorList>
            <person name="Schachtman D."/>
        </authorList>
    </citation>
    <scope>NUCLEOTIDE SEQUENCE [LARGE SCALE GENOMIC DNA]</scope>
    <source>
        <strain evidence="1 2">3262</strain>
    </source>
</reference>
<accession>A0ABU1THI3</accession>
<dbReference type="PROSITE" id="PS51257">
    <property type="entry name" value="PROKAR_LIPOPROTEIN"/>
    <property type="match status" value="1"/>
</dbReference>
<dbReference type="EMBL" id="JAVDUU010000004">
    <property type="protein sequence ID" value="MDR6944798.1"/>
    <property type="molecule type" value="Genomic_DNA"/>
</dbReference>
<organism evidence="1 2">
    <name type="scientific">Mucilaginibacter pocheonensis</name>
    <dbReference type="NCBI Taxonomy" id="398050"/>
    <lineage>
        <taxon>Bacteria</taxon>
        <taxon>Pseudomonadati</taxon>
        <taxon>Bacteroidota</taxon>
        <taxon>Sphingobacteriia</taxon>
        <taxon>Sphingobacteriales</taxon>
        <taxon>Sphingobacteriaceae</taxon>
        <taxon>Mucilaginibacter</taxon>
    </lineage>
</organism>
<protein>
    <submittedName>
        <fullName evidence="1">Uncharacterized protein</fullName>
    </submittedName>
</protein>
<keyword evidence="2" id="KW-1185">Reference proteome</keyword>
<dbReference type="RefSeq" id="WP_310101618.1">
    <property type="nucleotide sequence ID" value="NZ_JAVDUU010000004.1"/>
</dbReference>